<feature type="transmembrane region" description="Helical" evidence="11">
    <location>
        <begin position="127"/>
        <end position="150"/>
    </location>
</feature>
<proteinExistence type="inferred from homology"/>
<keyword evidence="5 11" id="KW-0812">Transmembrane</keyword>
<keyword evidence="8 11" id="KW-0406">Ion transport</keyword>
<protein>
    <recommendedName>
        <fullName evidence="11">Na(+)/H(+) antiporter NhaA</fullName>
    </recommendedName>
    <alternativeName>
        <fullName evidence="11">Sodium/proton antiporter NhaA</fullName>
    </alternativeName>
</protein>
<dbReference type="GO" id="GO:0006885">
    <property type="term" value="P:regulation of pH"/>
    <property type="evidence" value="ECO:0007669"/>
    <property type="project" value="UniProtKB-UniRule"/>
</dbReference>
<feature type="transmembrane region" description="Helical" evidence="11">
    <location>
        <begin position="303"/>
        <end position="324"/>
    </location>
</feature>
<feature type="transmembrane region" description="Helical" evidence="11">
    <location>
        <begin position="397"/>
        <end position="418"/>
    </location>
</feature>
<evidence type="ECO:0000256" key="5">
    <source>
        <dbReference type="ARBA" id="ARBA00022692"/>
    </source>
</evidence>
<evidence type="ECO:0000256" key="11">
    <source>
        <dbReference type="HAMAP-Rule" id="MF_01844"/>
    </source>
</evidence>
<dbReference type="GO" id="GO:0005886">
    <property type="term" value="C:plasma membrane"/>
    <property type="evidence" value="ECO:0007669"/>
    <property type="project" value="UniProtKB-SubCell"/>
</dbReference>
<dbReference type="EMBL" id="JAAXPC010000001">
    <property type="protein sequence ID" value="NKY00577.1"/>
    <property type="molecule type" value="Genomic_DNA"/>
</dbReference>
<sequence length="445" mass="46727">MPTTDQEPPVTDPDNTCTDPHAESDPAKTGHTPWRVADRRARLLRVLALDTTSGILLLAFAAIAVVWANTPWREAYHHLLAIEVGPESLHLHLTLAQWAADGLLAIFFFVVGVELKHEFVAGGLRDLRLAGVPIAAAVGGMVTPALVYLLVVGTTSDDPSALHGWATPTATDIAFALAVLAICGRGLPLALRTFLLTLAVVDDLLGIIVIATVYTDTIDLLMLGAAVLVVVVFALAVRAPRTHWWLLLPLALVAWALMHASGVHATVAGVLLGFVVPAKPIRDEKLSRAELFDETVRPWSSSVALPVFAFAAAGVSLVGAGGALVEPVSLGIVAGLVLGKIVGVLGATAVMTRFTPLRLPDAIGLRDLVPIGMLTGVGFTVALLISELSFEDGEHAAPAKAAILIGSVIAAALAGLLLRWDARKTRDPDMNRDGIPDRDIEVIGG</sequence>
<evidence type="ECO:0000256" key="2">
    <source>
        <dbReference type="ARBA" id="ARBA00022448"/>
    </source>
</evidence>
<dbReference type="HAMAP" id="MF_01844">
    <property type="entry name" value="NhaA"/>
    <property type="match status" value="1"/>
</dbReference>
<dbReference type="InterPro" id="IPR023171">
    <property type="entry name" value="Na/H_antiporter_dom_sf"/>
</dbReference>
<comment type="caution">
    <text evidence="13">The sequence shown here is derived from an EMBL/GenBank/DDBJ whole genome shotgun (WGS) entry which is preliminary data.</text>
</comment>
<dbReference type="Proteomes" id="UP000563898">
    <property type="component" value="Unassembled WGS sequence"/>
</dbReference>
<evidence type="ECO:0000256" key="6">
    <source>
        <dbReference type="ARBA" id="ARBA00022989"/>
    </source>
</evidence>
<keyword evidence="2 11" id="KW-0813">Transport</keyword>
<organism evidence="13 14">
    <name type="scientific">Gordonia polyisoprenivorans</name>
    <dbReference type="NCBI Taxonomy" id="84595"/>
    <lineage>
        <taxon>Bacteria</taxon>
        <taxon>Bacillati</taxon>
        <taxon>Actinomycetota</taxon>
        <taxon>Actinomycetes</taxon>
        <taxon>Mycobacteriales</taxon>
        <taxon>Gordoniaceae</taxon>
        <taxon>Gordonia</taxon>
    </lineage>
</organism>
<dbReference type="AlphaFoldDB" id="A0A846WHW2"/>
<evidence type="ECO:0000256" key="4">
    <source>
        <dbReference type="ARBA" id="ARBA00022475"/>
    </source>
</evidence>
<feature type="region of interest" description="Disordered" evidence="12">
    <location>
        <begin position="1"/>
        <end position="32"/>
    </location>
</feature>
<comment type="similarity">
    <text evidence="11">Belongs to the NhaA Na(+)/H(+) (TC 2.A.33) antiporter family.</text>
</comment>
<keyword evidence="4 11" id="KW-1003">Cell membrane</keyword>
<evidence type="ECO:0000256" key="10">
    <source>
        <dbReference type="ARBA" id="ARBA00023201"/>
    </source>
</evidence>
<comment type="function">
    <text evidence="11">Na(+)/H(+) antiporter that extrudes sodium in exchange for external protons.</text>
</comment>
<evidence type="ECO:0000256" key="7">
    <source>
        <dbReference type="ARBA" id="ARBA00023053"/>
    </source>
</evidence>
<feature type="transmembrane region" description="Helical" evidence="11">
    <location>
        <begin position="43"/>
        <end position="68"/>
    </location>
</feature>
<dbReference type="Pfam" id="PF06965">
    <property type="entry name" value="Na_H_antiport_1"/>
    <property type="match status" value="1"/>
</dbReference>
<keyword evidence="6 11" id="KW-1133">Transmembrane helix</keyword>
<evidence type="ECO:0000256" key="3">
    <source>
        <dbReference type="ARBA" id="ARBA00022449"/>
    </source>
</evidence>
<accession>A0A846WHW2</accession>
<dbReference type="PANTHER" id="PTHR30341:SF0">
    <property type="entry name" value="NA(+)_H(+) ANTIPORTER NHAA"/>
    <property type="match status" value="1"/>
</dbReference>
<evidence type="ECO:0000256" key="1">
    <source>
        <dbReference type="ARBA" id="ARBA00004429"/>
    </source>
</evidence>
<feature type="transmembrane region" description="Helical" evidence="11">
    <location>
        <begin position="363"/>
        <end position="385"/>
    </location>
</feature>
<keyword evidence="7 11" id="KW-0915">Sodium</keyword>
<name>A0A846WHW2_9ACTN</name>
<reference evidence="13 14" key="1">
    <citation type="submission" date="2020-04" db="EMBL/GenBank/DDBJ databases">
        <title>MicrobeNet Type strains.</title>
        <authorList>
            <person name="Nicholson A.C."/>
        </authorList>
    </citation>
    <scope>NUCLEOTIDE SEQUENCE [LARGE SCALE GENOMIC DNA]</scope>
    <source>
        <strain evidence="13 14">ATCC BAA-14</strain>
    </source>
</reference>
<feature type="transmembrane region" description="Helical" evidence="11">
    <location>
        <begin position="330"/>
        <end position="351"/>
    </location>
</feature>
<dbReference type="InterPro" id="IPR004670">
    <property type="entry name" value="NhaA"/>
</dbReference>
<feature type="transmembrane region" description="Helical" evidence="11">
    <location>
        <begin position="220"/>
        <end position="237"/>
    </location>
</feature>
<keyword evidence="3 11" id="KW-0050">Antiport</keyword>
<evidence type="ECO:0000313" key="14">
    <source>
        <dbReference type="Proteomes" id="UP000563898"/>
    </source>
</evidence>
<comment type="subcellular location">
    <subcellularLocation>
        <location evidence="1">Cell inner membrane</location>
        <topology evidence="1">Multi-pass membrane protein</topology>
    </subcellularLocation>
    <subcellularLocation>
        <location evidence="11">Cell membrane</location>
        <topology evidence="11">Multi-pass membrane protein</topology>
    </subcellularLocation>
</comment>
<keyword evidence="10 11" id="KW-0739">Sodium transport</keyword>
<evidence type="ECO:0000256" key="8">
    <source>
        <dbReference type="ARBA" id="ARBA00023065"/>
    </source>
</evidence>
<evidence type="ECO:0000313" key="13">
    <source>
        <dbReference type="EMBL" id="NKY00577.1"/>
    </source>
</evidence>
<dbReference type="PANTHER" id="PTHR30341">
    <property type="entry name" value="SODIUM ION/PROTON ANTIPORTER NHAA-RELATED"/>
    <property type="match status" value="1"/>
</dbReference>
<feature type="transmembrane region" description="Helical" evidence="11">
    <location>
        <begin position="162"/>
        <end position="182"/>
    </location>
</feature>
<evidence type="ECO:0000256" key="9">
    <source>
        <dbReference type="ARBA" id="ARBA00023136"/>
    </source>
</evidence>
<evidence type="ECO:0000256" key="12">
    <source>
        <dbReference type="SAM" id="MobiDB-lite"/>
    </source>
</evidence>
<keyword evidence="9 11" id="KW-0472">Membrane</keyword>
<gene>
    <name evidence="11 13" type="primary">nhaA</name>
    <name evidence="13" type="ORF">HGA05_03205</name>
</gene>
<comment type="catalytic activity">
    <reaction evidence="11">
        <text>Na(+)(in) + 2 H(+)(out) = Na(+)(out) + 2 H(+)(in)</text>
        <dbReference type="Rhea" id="RHEA:29251"/>
        <dbReference type="ChEBI" id="CHEBI:15378"/>
        <dbReference type="ChEBI" id="CHEBI:29101"/>
    </reaction>
</comment>
<feature type="transmembrane region" description="Helical" evidence="11">
    <location>
        <begin position="95"/>
        <end position="115"/>
    </location>
</feature>
<feature type="transmembrane region" description="Helical" evidence="11">
    <location>
        <begin position="244"/>
        <end position="260"/>
    </location>
</feature>
<dbReference type="Gene3D" id="1.20.1530.10">
    <property type="entry name" value="Na+/H+ antiporter like domain"/>
    <property type="match status" value="1"/>
</dbReference>
<dbReference type="NCBIfam" id="TIGR00773">
    <property type="entry name" value="NhaA"/>
    <property type="match status" value="1"/>
</dbReference>
<feature type="transmembrane region" description="Helical" evidence="11">
    <location>
        <begin position="194"/>
        <end position="214"/>
    </location>
</feature>
<dbReference type="GO" id="GO:0015385">
    <property type="term" value="F:sodium:proton antiporter activity"/>
    <property type="evidence" value="ECO:0007669"/>
    <property type="project" value="UniProtKB-UniRule"/>
</dbReference>